<keyword evidence="12" id="KW-0175">Coiled coil</keyword>
<dbReference type="eggNOG" id="KOG4659">
    <property type="taxonomic scope" value="Eukaryota"/>
</dbReference>
<dbReference type="Pfam" id="PF25021">
    <property type="entry name" value="TEN_NHL"/>
    <property type="match status" value="1"/>
</dbReference>
<evidence type="ECO:0000256" key="2">
    <source>
        <dbReference type="ARBA" id="ARBA00004236"/>
    </source>
</evidence>
<comment type="subcellular location">
    <subcellularLocation>
        <location evidence="2">Cell membrane</location>
    </subcellularLocation>
    <subcellularLocation>
        <location evidence="1">Membrane</location>
        <topology evidence="1">Single-pass membrane protein</topology>
    </subcellularLocation>
</comment>
<dbReference type="InterPro" id="IPR008969">
    <property type="entry name" value="CarboxyPept-like_regulatory"/>
</dbReference>
<dbReference type="GeneTree" id="ENSGT01030000234566"/>
<feature type="disulfide bond" evidence="11">
    <location>
        <begin position="400"/>
        <end position="409"/>
    </location>
</feature>
<dbReference type="PANTHER" id="PTHR11219:SF69">
    <property type="entry name" value="TENEURIN-A"/>
    <property type="match status" value="1"/>
</dbReference>
<dbReference type="GO" id="GO:0043005">
    <property type="term" value="C:neuron projection"/>
    <property type="evidence" value="ECO:0007669"/>
    <property type="project" value="TreeGrafter"/>
</dbReference>
<feature type="disulfide bond" evidence="11">
    <location>
        <begin position="225"/>
        <end position="234"/>
    </location>
</feature>
<dbReference type="InParanoid" id="H2YAC9"/>
<dbReference type="Ensembl" id="ENSCSAVT00000002315.1">
    <property type="protein sequence ID" value="ENSCSAVP00000002277.1"/>
    <property type="gene ID" value="ENSCSAVG00000001332.1"/>
</dbReference>
<dbReference type="Pfam" id="PF23093">
    <property type="entry name" value="GBD_Tenm3"/>
    <property type="match status" value="1"/>
</dbReference>
<dbReference type="STRING" id="51511.ENSCSAVP00000002277"/>
<evidence type="ECO:0000256" key="3">
    <source>
        <dbReference type="ARBA" id="ARBA00009385"/>
    </source>
</evidence>
<evidence type="ECO:0000259" key="14">
    <source>
        <dbReference type="PROSITE" id="PS50026"/>
    </source>
</evidence>
<keyword evidence="7" id="KW-0677">Repeat</keyword>
<keyword evidence="10 11" id="KW-1015">Disulfide bond</keyword>
<evidence type="ECO:0000256" key="8">
    <source>
        <dbReference type="ARBA" id="ARBA00022989"/>
    </source>
</evidence>
<dbReference type="GO" id="GO:0050839">
    <property type="term" value="F:cell adhesion molecule binding"/>
    <property type="evidence" value="ECO:0007669"/>
    <property type="project" value="TreeGrafter"/>
</dbReference>
<sequence length="2357" mass="260379">MELQLSRPSSMVVPASSFSWMQVYVEEPTHMKFNCSVSPQAEMAVYGRKGLRPTHTKFDFFEKIDGGSLPSDPTLTSHTSIMTLSTTSSKKRSRRSVTGESRKVNLGFVKFLDAGTWHVAVYNDAELDAPFEVLTSVSRLSDCPKKCNSNGDCVNGLCKCFPGYQGTDCSQASCSVTCRGNGVYAHGKCVCFSGWKGVDCATPSDQCAVPDCSNRGSCVDGECVCERGYKGEACKEIDCYDPGCSGHGVCVTGVCRCDRGWSGALCADRDSTCFTDCAGHGTYDVTSEKCICEAGWGGSDCSAAQCRPMCHPGHGVCVNGACRCEDGWTGDACHVRQCHPRCEEHGSCSDGVCLCDVGWNGDICTFRDYLSIIKPSGCPNDCSGHGNCVRDGDGGWYCACRSGWKSDACDVQVVVLCTNMKDDDLDTLRDCQDPDCCSHPSCTRTSQCRGGLDPSHEASRIRIRNPLPTTAPFHQRASFLVNRNGVQTGADSSVFDPKRTSVIRGQVLTVDGSPLIGVQVKVEHNQFYGMTKSRANGWYDILVNGGGALTLNFQRTSFVPSSATVFVPWNDFVVMPTVTMRTPSQPSSSGLSSGSCDISKLPEPKAAVLVSSVRAYSAAECSERGSVIPEIQATRESIPLPGTETSLVYLSSRTPGYQSILLISLVNGEKPANLVLVRLRIVIQGLEFSKKFEPRSELRYTYEWTREDAYGQPVYGTVAAKVYVGYVYESCDQVVWKSFQTSVAGHNPAVGGSIGLWSLAIHHTFHPSKGVVYLGNGGVMRLSEQPPIMSTVMGNGNPRHSSCESCNGRALNNPLRSPVALTSDAVGNVYVGDHDYIRKIDTRGQVSSVFSTRDAPSKLHCSRKLDLYPFLQYYMAIDPTAGGVLYFSHPSERRIYRLRQNVSASRSPRDLTTNYEVVAGTGRTCYPLQEDNCGDHGSASEATLSAPKGLAFDKDGLLYFIDGNRIRTIHPRSSVIKTFAGSILVSGTRPLQCGGSMSLDQLELTFPTDIAASHVDGNLYVLDGDVVIRIDVINRQASLAAGIPLHCMRSRMFHYTANRVPMPTIILISPTSITVSPLDGAIYVSETDRKFVHRVRRIDPSTGRISTVAGVDSKCDCALQQCLCFNGDGDFARSASLHDPAAVTATPDGSVYIADQLNLRIRKIHRSLPPLRDNQFNVSDPDTNQLYMFDQNGRHINTRNVITGSLLYSYSYTSKGGLSAVRDANGNHVRIEYTTRGKPVQLSLPNRKTLSLTTGRDGFLTRISRESDTPVASFTYQGEGNGLIRSSVTGRYSSRFYTYDVHGRLTTATSSTGAMTSLHVTSNATRHTVTMKRAAPSSVLNHQYFVPGAMTTTYKRWTDNSISVRYLDESELTLETKPHPVLGLTAPFLAKRTIQLPADPLENQIEWNTRKERESGQYSNKFLLGRRMLVNGRNILSLDYSQVMNMDRIYDDHTKFMLRIQYNTRGLPTLWMPSKGITPVNVTYDASGHAVTWQRGRQNEQLRYDVYGNLQSARKADGQLWRYTYGNKISHLSLPTPSSQFTFTYDENESLQRVTLPSSLSFAVDRRIGVGFIRNSFQGTNGRTALIIDRNDKQEILSTFYPGEKRKVVYRYDAHGHMTEVLHDSSRTRMLRDPQSGELVSVATEDCTMRFHRNGPLVQRHAVTSSRDLGLLAVFDYTHDVNLRLQSIHVKVNGTELPLEELTYNDVSGKLTTFGRFTIIDLSSNLYTVSSQEATLTKQSDNSGRVVQAEMEVYSAIVFSTLLQYDTAGRLGSEEYKIGLFSNSTVTAYSYNQHGGIRTASDDGRVTWRYTYDADGKLSQIENSGVRTNLRYDRRGRLTSCGEIQYQFDADGFLQERGNEVFQYDSLGNLRKAYRFVFTQITYGYDGFGRLATRVDVLRQEVLRYLYADVTQPTLLTHVYNATSGLDNTSFRYELKEVCNGCVAMELCGLIVSDHQGTPLAVLDSSGITVKRIKYTPFGQVIFDSLPSIRLVIGFKGGIYDVTTGLVRFPDRDVIGSRFTSSGIADLADPRASGVPFMEYQVIDPVNLVPVYNHMTDTPSWLSSLGFKLNNVAPDPQIASRQKTSTPSVLVPTRKNTQQNTVSSTYRLSLDILMQPVIALDLLTKEETYGNVYIINVSVKLHFYAKLTGGTLFVQGLVMVVDKGTVTTHVINSATDDVKRMSGIINGADVMIGKSADSASAAMSLTLEGKPTVYLSKPSDAFDKDRQILRISAGNDRVLDGGHDEGSSRTSVSSTRTKRPIAVSQQEKRIRFESGHAIVEERENVLQEARRRAENEAWEIERQKIQSGIRTQWTEAEKQEIRSRHRLSSYQLRPTWDPQRYPELSGSGRNMRFVKVS</sequence>
<evidence type="ECO:0000256" key="6">
    <source>
        <dbReference type="ARBA" id="ARBA00022692"/>
    </source>
</evidence>
<dbReference type="InterPro" id="IPR056823">
    <property type="entry name" value="TEN-like_YD-shell"/>
</dbReference>
<dbReference type="CDD" id="cd00054">
    <property type="entry name" value="EGF_CA"/>
    <property type="match status" value="1"/>
</dbReference>
<feature type="region of interest" description="Disordered" evidence="13">
    <location>
        <begin position="2233"/>
        <end position="2263"/>
    </location>
</feature>
<dbReference type="InterPro" id="IPR056820">
    <property type="entry name" value="TEN_TTR-like"/>
</dbReference>
<dbReference type="InterPro" id="IPR057629">
    <property type="entry name" value="Teneurin1-4_GBD"/>
</dbReference>
<dbReference type="Gene3D" id="2.120.10.30">
    <property type="entry name" value="TolB, C-terminal domain"/>
    <property type="match status" value="3"/>
</dbReference>
<evidence type="ECO:0000256" key="7">
    <source>
        <dbReference type="ARBA" id="ARBA00022737"/>
    </source>
</evidence>
<dbReference type="GO" id="GO:0005886">
    <property type="term" value="C:plasma membrane"/>
    <property type="evidence" value="ECO:0007669"/>
    <property type="project" value="UniProtKB-SubCell"/>
</dbReference>
<feature type="disulfide bond" evidence="11">
    <location>
        <begin position="292"/>
        <end position="301"/>
    </location>
</feature>
<dbReference type="SUPFAM" id="SSF63829">
    <property type="entry name" value="Calcium-dependent phosphotriesterase"/>
    <property type="match status" value="1"/>
</dbReference>
<reference evidence="15" key="2">
    <citation type="submission" date="2025-08" db="UniProtKB">
        <authorList>
            <consortium name="Ensembl"/>
        </authorList>
    </citation>
    <scope>IDENTIFICATION</scope>
</reference>
<dbReference type="Gene3D" id="2.60.120.260">
    <property type="entry name" value="Galactose-binding domain-like"/>
    <property type="match status" value="1"/>
</dbReference>
<reference evidence="15" key="3">
    <citation type="submission" date="2025-09" db="UniProtKB">
        <authorList>
            <consortium name="Ensembl"/>
        </authorList>
    </citation>
    <scope>IDENTIFICATION</scope>
</reference>
<feature type="disulfide bond" evidence="11">
    <location>
        <begin position="378"/>
        <end position="388"/>
    </location>
</feature>
<name>H2YAC9_CIOSA</name>
<evidence type="ECO:0000256" key="1">
    <source>
        <dbReference type="ARBA" id="ARBA00004167"/>
    </source>
</evidence>
<evidence type="ECO:0000256" key="4">
    <source>
        <dbReference type="ARBA" id="ARBA00022475"/>
    </source>
</evidence>
<feature type="domain" description="EGF-like" evidence="14">
    <location>
        <begin position="269"/>
        <end position="302"/>
    </location>
</feature>
<dbReference type="GO" id="GO:0046982">
    <property type="term" value="F:protein heterodimerization activity"/>
    <property type="evidence" value="ECO:0007669"/>
    <property type="project" value="TreeGrafter"/>
</dbReference>
<evidence type="ECO:0000256" key="5">
    <source>
        <dbReference type="ARBA" id="ARBA00022536"/>
    </source>
</evidence>
<dbReference type="InterPro" id="IPR057627">
    <property type="entry name" value="FN-plug_TEN1-4"/>
</dbReference>
<evidence type="ECO:0000313" key="16">
    <source>
        <dbReference type="Proteomes" id="UP000007875"/>
    </source>
</evidence>
<keyword evidence="9" id="KW-0472">Membrane</keyword>
<feature type="compositionally biased region" description="Basic and acidic residues" evidence="13">
    <location>
        <begin position="2237"/>
        <end position="2247"/>
    </location>
</feature>
<evidence type="ECO:0000256" key="10">
    <source>
        <dbReference type="ARBA" id="ARBA00023157"/>
    </source>
</evidence>
<dbReference type="GO" id="GO:0007157">
    <property type="term" value="P:heterophilic cell-cell adhesion via plasma membrane cell adhesion molecules"/>
    <property type="evidence" value="ECO:0007669"/>
    <property type="project" value="TreeGrafter"/>
</dbReference>
<dbReference type="PROSITE" id="PS50026">
    <property type="entry name" value="EGF_3"/>
    <property type="match status" value="3"/>
</dbReference>
<dbReference type="InterPro" id="IPR056822">
    <property type="entry name" value="TEN_NHL"/>
</dbReference>
<proteinExistence type="inferred from homology"/>
<organism evidence="15 16">
    <name type="scientific">Ciona savignyi</name>
    <name type="common">Pacific transparent sea squirt</name>
    <dbReference type="NCBI Taxonomy" id="51511"/>
    <lineage>
        <taxon>Eukaryota</taxon>
        <taxon>Metazoa</taxon>
        <taxon>Chordata</taxon>
        <taxon>Tunicata</taxon>
        <taxon>Ascidiacea</taxon>
        <taxon>Phlebobranchia</taxon>
        <taxon>Cionidae</taxon>
        <taxon>Ciona</taxon>
    </lineage>
</organism>
<dbReference type="Pfam" id="PF25024">
    <property type="entry name" value="EGF_TEN"/>
    <property type="match status" value="1"/>
</dbReference>
<reference evidence="16" key="1">
    <citation type="submission" date="2003-08" db="EMBL/GenBank/DDBJ databases">
        <authorList>
            <person name="Birren B."/>
            <person name="Nusbaum C."/>
            <person name="Abebe A."/>
            <person name="Abouelleil A."/>
            <person name="Adekoya E."/>
            <person name="Ait-zahra M."/>
            <person name="Allen N."/>
            <person name="Allen T."/>
            <person name="An P."/>
            <person name="Anderson M."/>
            <person name="Anderson S."/>
            <person name="Arachchi H."/>
            <person name="Armbruster J."/>
            <person name="Bachantsang P."/>
            <person name="Baldwin J."/>
            <person name="Barry A."/>
            <person name="Bayul T."/>
            <person name="Blitshsteyn B."/>
            <person name="Bloom T."/>
            <person name="Blye J."/>
            <person name="Boguslavskiy L."/>
            <person name="Borowsky M."/>
            <person name="Boukhgalter B."/>
            <person name="Brunache A."/>
            <person name="Butler J."/>
            <person name="Calixte N."/>
            <person name="Calvo S."/>
            <person name="Camarata J."/>
            <person name="Campo K."/>
            <person name="Chang J."/>
            <person name="Cheshatsang Y."/>
            <person name="Citroen M."/>
            <person name="Collymore A."/>
            <person name="Considine T."/>
            <person name="Cook A."/>
            <person name="Cooke P."/>
            <person name="Corum B."/>
            <person name="Cuomo C."/>
            <person name="David R."/>
            <person name="Dawoe T."/>
            <person name="Degray S."/>
            <person name="Dodge S."/>
            <person name="Dooley K."/>
            <person name="Dorje P."/>
            <person name="Dorjee K."/>
            <person name="Dorris L."/>
            <person name="Duffey N."/>
            <person name="Dupes A."/>
            <person name="Elkins T."/>
            <person name="Engels R."/>
            <person name="Erickson J."/>
            <person name="Farina A."/>
            <person name="Faro S."/>
            <person name="Ferreira P."/>
            <person name="Fischer H."/>
            <person name="Fitzgerald M."/>
            <person name="Foley K."/>
            <person name="Gage D."/>
            <person name="Galagan J."/>
            <person name="Gearin G."/>
            <person name="Gnerre S."/>
            <person name="Gnirke A."/>
            <person name="Goyette A."/>
            <person name="Graham J."/>
            <person name="Grandbois E."/>
            <person name="Gyaltsen K."/>
            <person name="Hafez N."/>
            <person name="Hagopian D."/>
            <person name="Hagos B."/>
            <person name="Hall J."/>
            <person name="Hatcher B."/>
            <person name="Heller A."/>
            <person name="Higgins H."/>
            <person name="Honan T."/>
            <person name="Horn A."/>
            <person name="Houde N."/>
            <person name="Hughes L."/>
            <person name="Hulme W."/>
            <person name="Husby E."/>
            <person name="Iliev I."/>
            <person name="Jaffe D."/>
            <person name="Jones C."/>
            <person name="Kamal M."/>
            <person name="Kamat A."/>
            <person name="Kamvysselis M."/>
            <person name="Karlsson E."/>
            <person name="Kells C."/>
            <person name="Kieu A."/>
            <person name="Kisner P."/>
            <person name="Kodira C."/>
            <person name="Kulbokas E."/>
            <person name="Labutti K."/>
            <person name="Lama D."/>
            <person name="Landers T."/>
            <person name="Leger J."/>
            <person name="Levine S."/>
            <person name="Lewis D."/>
            <person name="Lewis T."/>
            <person name="Lindblad-toh K."/>
            <person name="Liu X."/>
            <person name="Lokyitsang T."/>
            <person name="Lokyitsang Y."/>
            <person name="Lucien O."/>
            <person name="Lui A."/>
            <person name="Ma L.J."/>
            <person name="Mabbitt R."/>
            <person name="Macdonald J."/>
            <person name="Maclean C."/>
            <person name="Major J."/>
            <person name="Manning J."/>
            <person name="Marabella R."/>
            <person name="Maru K."/>
            <person name="Matthews C."/>
            <person name="Mauceli E."/>
            <person name="Mccarthy M."/>
            <person name="Mcdonough S."/>
            <person name="Mcghee T."/>
            <person name="Meldrim J."/>
            <person name="Meneus L."/>
            <person name="Mesirov J."/>
            <person name="Mihalev A."/>
            <person name="Mihova T."/>
            <person name="Mikkelsen T."/>
            <person name="Mlenga V."/>
            <person name="Moru K."/>
            <person name="Mozes J."/>
            <person name="Mulrain L."/>
            <person name="Munson G."/>
            <person name="Naylor J."/>
            <person name="Newes C."/>
            <person name="Nguyen C."/>
            <person name="Nguyen N."/>
            <person name="Nguyen T."/>
            <person name="Nicol R."/>
            <person name="Nielsen C."/>
            <person name="Nizzari M."/>
            <person name="Norbu C."/>
            <person name="Norbu N."/>
            <person name="O'donnell P."/>
            <person name="Okoawo O."/>
            <person name="O'leary S."/>
            <person name="Omotosho B."/>
            <person name="O'neill K."/>
            <person name="Osman S."/>
            <person name="Parker S."/>
            <person name="Perrin D."/>
            <person name="Phunkhang P."/>
            <person name="Piqani B."/>
            <person name="Purcell S."/>
            <person name="Rachupka T."/>
            <person name="Ramasamy U."/>
            <person name="Rameau R."/>
            <person name="Ray V."/>
            <person name="Raymond C."/>
            <person name="Retta R."/>
            <person name="Richardson S."/>
            <person name="Rise C."/>
            <person name="Rodriguez J."/>
            <person name="Rogers J."/>
            <person name="Rogov P."/>
            <person name="Rutman M."/>
            <person name="Schupbach R."/>
            <person name="Seaman C."/>
            <person name="Settipalli S."/>
            <person name="Sharpe T."/>
            <person name="Sheridan J."/>
            <person name="Sherpa N."/>
            <person name="Shi J."/>
            <person name="Smirnov S."/>
            <person name="Smith C."/>
            <person name="Sougnez C."/>
            <person name="Spencer B."/>
            <person name="Stalker J."/>
            <person name="Stange-thomann N."/>
            <person name="Stavropoulos S."/>
            <person name="Stetson K."/>
            <person name="Stone C."/>
            <person name="Stone S."/>
            <person name="Stubbs M."/>
            <person name="Talamas J."/>
            <person name="Tchuinga P."/>
            <person name="Tenzing P."/>
            <person name="Tesfaye S."/>
            <person name="Theodore J."/>
            <person name="Thoulutsang Y."/>
            <person name="Topham K."/>
            <person name="Towey S."/>
            <person name="Tsamla T."/>
            <person name="Tsomo N."/>
            <person name="Vallee D."/>
            <person name="Vassiliev H."/>
            <person name="Venkataraman V."/>
            <person name="Vinson J."/>
            <person name="Vo A."/>
            <person name="Wade C."/>
            <person name="Wang S."/>
            <person name="Wangchuk T."/>
            <person name="Wangdi T."/>
            <person name="Whittaker C."/>
            <person name="Wilkinson J."/>
            <person name="Wu Y."/>
            <person name="Wyman D."/>
            <person name="Yadav S."/>
            <person name="Yang S."/>
            <person name="Yang X."/>
            <person name="Yeager S."/>
            <person name="Yee E."/>
            <person name="Young G."/>
            <person name="Zainoun J."/>
            <person name="Zembeck L."/>
            <person name="Zimmer A."/>
            <person name="Zody M."/>
            <person name="Lander E."/>
        </authorList>
    </citation>
    <scope>NUCLEOTIDE SEQUENCE [LARGE SCALE GENOMIC DNA]</scope>
</reference>
<dbReference type="PROSITE" id="PS01186">
    <property type="entry name" value="EGF_2"/>
    <property type="match status" value="5"/>
</dbReference>
<comment type="similarity">
    <text evidence="3">Belongs to the tenascin family. Teneurin subfamily.</text>
</comment>
<keyword evidence="8" id="KW-1133">Transmembrane helix</keyword>
<dbReference type="SUPFAM" id="SSF101898">
    <property type="entry name" value="NHL repeat"/>
    <property type="match status" value="1"/>
</dbReference>
<accession>H2YAC9</accession>
<comment type="caution">
    <text evidence="11">Lacks conserved residue(s) required for the propagation of feature annotation.</text>
</comment>
<keyword evidence="4" id="KW-1003">Cell membrane</keyword>
<dbReference type="InterPro" id="IPR000742">
    <property type="entry name" value="EGF"/>
</dbReference>
<dbReference type="PANTHER" id="PTHR11219">
    <property type="entry name" value="TENEURIN AND N-ACETYLGLUCOSAMINE-1-PHOSPHODIESTER ALPHA-N-ACETYLGLUCOSAMINIDASE"/>
    <property type="match status" value="1"/>
</dbReference>
<evidence type="ECO:0000313" key="15">
    <source>
        <dbReference type="Ensembl" id="ENSCSAVP00000002277.1"/>
    </source>
</evidence>
<dbReference type="Pfam" id="PF25023">
    <property type="entry name" value="TEN_YD-shell"/>
    <property type="match status" value="1"/>
</dbReference>
<protein>
    <recommendedName>
        <fullName evidence="14">EGF-like domain-containing protein</fullName>
    </recommendedName>
</protein>
<dbReference type="GO" id="GO:0042803">
    <property type="term" value="F:protein homodimerization activity"/>
    <property type="evidence" value="ECO:0007669"/>
    <property type="project" value="TreeGrafter"/>
</dbReference>
<dbReference type="OMA" id="HWTQSAP"/>
<dbReference type="GO" id="GO:0048666">
    <property type="term" value="P:neuron development"/>
    <property type="evidence" value="ECO:0007669"/>
    <property type="project" value="TreeGrafter"/>
</dbReference>
<dbReference type="Proteomes" id="UP000007875">
    <property type="component" value="Unassembled WGS sequence"/>
</dbReference>
<dbReference type="PROSITE" id="PS00022">
    <property type="entry name" value="EGF_1"/>
    <property type="match status" value="4"/>
</dbReference>
<evidence type="ECO:0000256" key="12">
    <source>
        <dbReference type="SAM" id="Coils"/>
    </source>
</evidence>
<feature type="domain" description="EGF-like" evidence="14">
    <location>
        <begin position="374"/>
        <end position="410"/>
    </location>
</feature>
<dbReference type="SMART" id="SM00181">
    <property type="entry name" value="EGF"/>
    <property type="match status" value="8"/>
</dbReference>
<evidence type="ECO:0000256" key="11">
    <source>
        <dbReference type="PROSITE-ProRule" id="PRU00076"/>
    </source>
</evidence>
<dbReference type="InterPro" id="IPR011042">
    <property type="entry name" value="6-blade_b-propeller_TolB-like"/>
</dbReference>
<dbReference type="Pfam" id="PF25020">
    <property type="entry name" value="TTR_TEN1-4"/>
    <property type="match status" value="1"/>
</dbReference>
<dbReference type="InterPro" id="IPR028916">
    <property type="entry name" value="Tox-GHH_dom"/>
</dbReference>
<evidence type="ECO:0000256" key="13">
    <source>
        <dbReference type="SAM" id="MobiDB-lite"/>
    </source>
</evidence>
<feature type="domain" description="EGF-like" evidence="14">
    <location>
        <begin position="203"/>
        <end position="235"/>
    </location>
</feature>
<keyword evidence="6" id="KW-0812">Transmembrane</keyword>
<feature type="coiled-coil region" evidence="12">
    <location>
        <begin position="2276"/>
        <end position="2306"/>
    </location>
</feature>
<keyword evidence="16" id="KW-1185">Reference proteome</keyword>
<dbReference type="InterPro" id="IPR051216">
    <property type="entry name" value="Teneurin"/>
</dbReference>
<dbReference type="SUPFAM" id="SSF49464">
    <property type="entry name" value="Carboxypeptidase regulatory domain-like"/>
    <property type="match status" value="1"/>
</dbReference>
<dbReference type="Pfam" id="PF24329">
    <property type="entry name" value="FN-plug_TEN1-4"/>
    <property type="match status" value="1"/>
</dbReference>
<dbReference type="Gene3D" id="2.180.10.10">
    <property type="entry name" value="RHS repeat-associated core"/>
    <property type="match status" value="2"/>
</dbReference>
<dbReference type="Gene3D" id="2.10.25.10">
    <property type="entry name" value="Laminin"/>
    <property type="match status" value="5"/>
</dbReference>
<evidence type="ECO:0000256" key="9">
    <source>
        <dbReference type="ARBA" id="ARBA00023136"/>
    </source>
</evidence>
<keyword evidence="5 11" id="KW-0245">EGF-like domain</keyword>
<dbReference type="Pfam" id="PF15636">
    <property type="entry name" value="Tox-GHH"/>
    <property type="match status" value="1"/>
</dbReference>